<evidence type="ECO:0000313" key="9">
    <source>
        <dbReference type="EMBL" id="MDP9805753.1"/>
    </source>
</evidence>
<dbReference type="GO" id="GO:0004047">
    <property type="term" value="F:aminomethyltransferase activity"/>
    <property type="evidence" value="ECO:0007669"/>
    <property type="project" value="UniProtKB-EC"/>
</dbReference>
<comment type="similarity">
    <text evidence="1">Belongs to the GcvT family.</text>
</comment>
<dbReference type="InterPro" id="IPR006223">
    <property type="entry name" value="GcvT"/>
</dbReference>
<dbReference type="NCBIfam" id="NF001567">
    <property type="entry name" value="PRK00389.1"/>
    <property type="match status" value="1"/>
</dbReference>
<evidence type="ECO:0000256" key="4">
    <source>
        <dbReference type="ARBA" id="ARBA00022679"/>
    </source>
</evidence>
<reference evidence="9 10" key="1">
    <citation type="submission" date="2023-07" db="EMBL/GenBank/DDBJ databases">
        <title>Sequencing the genomes of 1000 actinobacteria strains.</title>
        <authorList>
            <person name="Klenk H.-P."/>
        </authorList>
    </citation>
    <scope>NUCLEOTIDE SEQUENCE [LARGE SCALE GENOMIC DNA]</scope>
    <source>
        <strain evidence="9 10">DSM 17163</strain>
    </source>
</reference>
<keyword evidence="3" id="KW-0032">Aminotransferase</keyword>
<accession>A0ABT9NFD3</accession>
<organism evidence="9 10">
    <name type="scientific">Trueperella bonasi</name>
    <dbReference type="NCBI Taxonomy" id="312286"/>
    <lineage>
        <taxon>Bacteria</taxon>
        <taxon>Bacillati</taxon>
        <taxon>Actinomycetota</taxon>
        <taxon>Actinomycetes</taxon>
        <taxon>Actinomycetales</taxon>
        <taxon>Actinomycetaceae</taxon>
        <taxon>Trueperella</taxon>
    </lineage>
</organism>
<dbReference type="InterPro" id="IPR006222">
    <property type="entry name" value="GCVT_N"/>
</dbReference>
<dbReference type="PIRSF" id="PIRSF006487">
    <property type="entry name" value="GcvT"/>
    <property type="match status" value="1"/>
</dbReference>
<feature type="domain" description="GCVT N-terminal" evidence="7">
    <location>
        <begin position="8"/>
        <end position="266"/>
    </location>
</feature>
<evidence type="ECO:0000259" key="7">
    <source>
        <dbReference type="Pfam" id="PF01571"/>
    </source>
</evidence>
<dbReference type="SUPFAM" id="SSF101790">
    <property type="entry name" value="Aminomethyltransferase beta-barrel domain"/>
    <property type="match status" value="1"/>
</dbReference>
<protein>
    <recommendedName>
        <fullName evidence="2">aminomethyltransferase</fullName>
        <ecNumber evidence="2">2.1.2.10</ecNumber>
    </recommendedName>
    <alternativeName>
        <fullName evidence="5">Glycine cleavage system T protein</fullName>
    </alternativeName>
</protein>
<dbReference type="EMBL" id="JAUSQX010000001">
    <property type="protein sequence ID" value="MDP9805753.1"/>
    <property type="molecule type" value="Genomic_DNA"/>
</dbReference>
<evidence type="ECO:0000313" key="10">
    <source>
        <dbReference type="Proteomes" id="UP001243212"/>
    </source>
</evidence>
<evidence type="ECO:0000259" key="8">
    <source>
        <dbReference type="Pfam" id="PF08669"/>
    </source>
</evidence>
<feature type="domain" description="Aminomethyltransferase C-terminal" evidence="8">
    <location>
        <begin position="286"/>
        <end position="363"/>
    </location>
</feature>
<dbReference type="PANTHER" id="PTHR43757">
    <property type="entry name" value="AMINOMETHYLTRANSFERASE"/>
    <property type="match status" value="1"/>
</dbReference>
<dbReference type="EC" id="2.1.2.10" evidence="2"/>
<dbReference type="Pfam" id="PF08669">
    <property type="entry name" value="GCV_T_C"/>
    <property type="match status" value="1"/>
</dbReference>
<evidence type="ECO:0000256" key="1">
    <source>
        <dbReference type="ARBA" id="ARBA00008609"/>
    </source>
</evidence>
<gene>
    <name evidence="9" type="ORF">J2S70_000335</name>
</gene>
<name>A0ABT9NFD3_9ACTO</name>
<dbReference type="RefSeq" id="WP_307682014.1">
    <property type="nucleotide sequence ID" value="NZ_JAUSQX010000001.1"/>
</dbReference>
<proteinExistence type="inferred from homology"/>
<dbReference type="SUPFAM" id="SSF103025">
    <property type="entry name" value="Folate-binding domain"/>
    <property type="match status" value="1"/>
</dbReference>
<dbReference type="InterPro" id="IPR027266">
    <property type="entry name" value="TrmE/GcvT-like"/>
</dbReference>
<dbReference type="Proteomes" id="UP001243212">
    <property type="component" value="Unassembled WGS sequence"/>
</dbReference>
<comment type="catalytic activity">
    <reaction evidence="6">
        <text>N(6)-[(R)-S(8)-aminomethyldihydrolipoyl]-L-lysyl-[protein] + (6S)-5,6,7,8-tetrahydrofolate = N(6)-[(R)-dihydrolipoyl]-L-lysyl-[protein] + (6R)-5,10-methylene-5,6,7,8-tetrahydrofolate + NH4(+)</text>
        <dbReference type="Rhea" id="RHEA:16945"/>
        <dbReference type="Rhea" id="RHEA-COMP:10475"/>
        <dbReference type="Rhea" id="RHEA-COMP:10492"/>
        <dbReference type="ChEBI" id="CHEBI:15636"/>
        <dbReference type="ChEBI" id="CHEBI:28938"/>
        <dbReference type="ChEBI" id="CHEBI:57453"/>
        <dbReference type="ChEBI" id="CHEBI:83100"/>
        <dbReference type="ChEBI" id="CHEBI:83143"/>
        <dbReference type="EC" id="2.1.2.10"/>
    </reaction>
</comment>
<keyword evidence="4 9" id="KW-0808">Transferase</keyword>
<keyword evidence="10" id="KW-1185">Reference proteome</keyword>
<dbReference type="InterPro" id="IPR013977">
    <property type="entry name" value="GcvT_C"/>
</dbReference>
<evidence type="ECO:0000256" key="5">
    <source>
        <dbReference type="ARBA" id="ARBA00031395"/>
    </source>
</evidence>
<evidence type="ECO:0000256" key="6">
    <source>
        <dbReference type="ARBA" id="ARBA00047665"/>
    </source>
</evidence>
<evidence type="ECO:0000256" key="3">
    <source>
        <dbReference type="ARBA" id="ARBA00022576"/>
    </source>
</evidence>
<dbReference type="InterPro" id="IPR029043">
    <property type="entry name" value="GcvT/YgfZ_C"/>
</dbReference>
<dbReference type="NCBIfam" id="TIGR00528">
    <property type="entry name" value="gcvT"/>
    <property type="match status" value="1"/>
</dbReference>
<dbReference type="PANTHER" id="PTHR43757:SF2">
    <property type="entry name" value="AMINOMETHYLTRANSFERASE, MITOCHONDRIAL"/>
    <property type="match status" value="1"/>
</dbReference>
<comment type="caution">
    <text evidence="9">The sequence shown here is derived from an EMBL/GenBank/DDBJ whole genome shotgun (WGS) entry which is preliminary data.</text>
</comment>
<sequence>MKHSPFQTEHEAAGATFTDFNGWNMPLKYTKELDEHRAVREAAGLFDVSHMGKVWITGPDAATGLNRALAGNFEPMTIGRARYTLALTEQGTILDDLIVYRFAPDRFLAIPNAGNVGVVFDALVERMAGLDVEITDETTEYGLLALQGPRSLEVLQALPDLPLAEHAAELKSYTATELEIDGAPAILARTGYTGELGYEIIVPAGHASPLWHKLMAAGTPLGMLPCGLASRDSLRLEAGMPLYANELSTEVTPIEAGLERVVSLKKADDFVGRRALEPLKDQTPGRVLVGLVSEQRRAGRSGADVVDDGETIGTITSGIPSPTLGHPIAMGYVAASHAEPGTQVAVDVRGKALTYTVVELPFYSHPKN</sequence>
<dbReference type="Pfam" id="PF01571">
    <property type="entry name" value="GCV_T"/>
    <property type="match status" value="1"/>
</dbReference>
<dbReference type="Gene3D" id="3.30.1360.120">
    <property type="entry name" value="Probable tRNA modification gtpase trme, domain 1"/>
    <property type="match status" value="1"/>
</dbReference>
<evidence type="ECO:0000256" key="2">
    <source>
        <dbReference type="ARBA" id="ARBA00012616"/>
    </source>
</evidence>
<dbReference type="InterPro" id="IPR028896">
    <property type="entry name" value="GcvT/YgfZ/DmdA"/>
</dbReference>